<evidence type="ECO:0000256" key="1">
    <source>
        <dbReference type="SAM" id="MobiDB-lite"/>
    </source>
</evidence>
<feature type="transmembrane region" description="Helical" evidence="2">
    <location>
        <begin position="75"/>
        <end position="94"/>
    </location>
</feature>
<comment type="caution">
    <text evidence="3">The sequence shown here is derived from an EMBL/GenBank/DDBJ whole genome shotgun (WGS) entry which is preliminary data.</text>
</comment>
<keyword evidence="2" id="KW-0812">Transmembrane</keyword>
<sequence length="464" mass="49462">MTLEDSSQRNLDKIGGIIAAAAFGVCLVANVWQWARHRCHPLGALCVFLVLRVVGWLLAFIGAIRDDQLLNKRGYIVNSLAFWLMMLTGLLLLARWDAIRRGAKWGARSWGGTGAAALLCVGFGALDAAGQITWLNNPGDGPAVTLSVAAVGLLVLAGIYALTGIFFNYREALFYQRASVRWSFFLTAALLVGRCVFWMLVGLNIVKFDEPKRLIFLFCLTTTFEIGAAAIWGFMPVAKRLRSTNKGAGSEMESLKPESVIPIRPLPADTAIPAHTLNARPSGESEFSEAESEDGASAHHAMAAHHAPAPATKSGLAYGSAHDPIYGSAYGGAPGGQPVNTNPHNSYYRPAPTAGPNANPWAGASATNISFVAPGQPQYTGTAPPHTTFVKSPYPQTLVTQTAPAAQAQSPYVDRPSVAYTADYFRGDDDESSSRSSIPPNVATMQARQVPEGTLPGRHPASSE</sequence>
<dbReference type="OrthoDB" id="5564662at2759"/>
<evidence type="ECO:0000313" key="4">
    <source>
        <dbReference type="Proteomes" id="UP001143981"/>
    </source>
</evidence>
<proteinExistence type="predicted"/>
<feature type="region of interest" description="Disordered" evidence="1">
    <location>
        <begin position="422"/>
        <end position="464"/>
    </location>
</feature>
<gene>
    <name evidence="3" type="ORF">LPJ61_002454</name>
</gene>
<feature type="transmembrane region" description="Helical" evidence="2">
    <location>
        <begin position="146"/>
        <end position="167"/>
    </location>
</feature>
<reference evidence="3" key="1">
    <citation type="submission" date="2022-07" db="EMBL/GenBank/DDBJ databases">
        <title>Phylogenomic reconstructions and comparative analyses of Kickxellomycotina fungi.</title>
        <authorList>
            <person name="Reynolds N.K."/>
            <person name="Stajich J.E."/>
            <person name="Barry K."/>
            <person name="Grigoriev I.V."/>
            <person name="Crous P."/>
            <person name="Smith M.E."/>
        </authorList>
    </citation>
    <scope>NUCLEOTIDE SEQUENCE</scope>
    <source>
        <strain evidence="3">BCRC 34381</strain>
    </source>
</reference>
<feature type="transmembrane region" description="Helical" evidence="2">
    <location>
        <begin position="213"/>
        <end position="235"/>
    </location>
</feature>
<dbReference type="EMBL" id="JANBOI010000309">
    <property type="protein sequence ID" value="KAJ1731614.1"/>
    <property type="molecule type" value="Genomic_DNA"/>
</dbReference>
<feature type="transmembrane region" description="Helical" evidence="2">
    <location>
        <begin position="115"/>
        <end position="134"/>
    </location>
</feature>
<name>A0A9W7YFS8_9FUNG</name>
<feature type="transmembrane region" description="Helical" evidence="2">
    <location>
        <begin position="14"/>
        <end position="35"/>
    </location>
</feature>
<keyword evidence="2" id="KW-1133">Transmembrane helix</keyword>
<feature type="region of interest" description="Disordered" evidence="1">
    <location>
        <begin position="278"/>
        <end position="308"/>
    </location>
</feature>
<feature type="transmembrane region" description="Helical" evidence="2">
    <location>
        <begin position="42"/>
        <end position="63"/>
    </location>
</feature>
<dbReference type="AlphaFoldDB" id="A0A9W7YFS8"/>
<feature type="transmembrane region" description="Helical" evidence="2">
    <location>
        <begin position="179"/>
        <end position="201"/>
    </location>
</feature>
<dbReference type="Proteomes" id="UP001143981">
    <property type="component" value="Unassembled WGS sequence"/>
</dbReference>
<evidence type="ECO:0000256" key="2">
    <source>
        <dbReference type="SAM" id="Phobius"/>
    </source>
</evidence>
<keyword evidence="4" id="KW-1185">Reference proteome</keyword>
<protein>
    <submittedName>
        <fullName evidence="3">Uncharacterized protein</fullName>
    </submittedName>
</protein>
<evidence type="ECO:0000313" key="3">
    <source>
        <dbReference type="EMBL" id="KAJ1731614.1"/>
    </source>
</evidence>
<organism evidence="3 4">
    <name type="scientific">Coemansia biformis</name>
    <dbReference type="NCBI Taxonomy" id="1286918"/>
    <lineage>
        <taxon>Eukaryota</taxon>
        <taxon>Fungi</taxon>
        <taxon>Fungi incertae sedis</taxon>
        <taxon>Zoopagomycota</taxon>
        <taxon>Kickxellomycotina</taxon>
        <taxon>Kickxellomycetes</taxon>
        <taxon>Kickxellales</taxon>
        <taxon>Kickxellaceae</taxon>
        <taxon>Coemansia</taxon>
    </lineage>
</organism>
<feature type="compositionally biased region" description="Low complexity" evidence="1">
    <location>
        <begin position="298"/>
        <end position="308"/>
    </location>
</feature>
<keyword evidence="2" id="KW-0472">Membrane</keyword>
<accession>A0A9W7YFS8</accession>